<gene>
    <name evidence="2" type="primary">rsfS</name>
    <name evidence="3" type="ORF">C7384_103128</name>
</gene>
<dbReference type="RefSeq" id="WP_089938391.1">
    <property type="nucleotide sequence ID" value="NZ_CAKOEX010000003.1"/>
</dbReference>
<dbReference type="GO" id="GO:0017148">
    <property type="term" value="P:negative regulation of translation"/>
    <property type="evidence" value="ECO:0007669"/>
    <property type="project" value="UniProtKB-UniRule"/>
</dbReference>
<evidence type="ECO:0000256" key="2">
    <source>
        <dbReference type="HAMAP-Rule" id="MF_01477"/>
    </source>
</evidence>
<protein>
    <recommendedName>
        <fullName evidence="2">Ribosomal silencing factor RsfS</fullName>
    </recommendedName>
</protein>
<dbReference type="EMBL" id="QEKT01000003">
    <property type="protein sequence ID" value="PVY85103.1"/>
    <property type="molecule type" value="Genomic_DNA"/>
</dbReference>
<reference evidence="3 4" key="1">
    <citation type="submission" date="2018-04" db="EMBL/GenBank/DDBJ databases">
        <title>Genomic Encyclopedia of Type Strains, Phase IV (KMG-IV): sequencing the most valuable type-strain genomes for metagenomic binning, comparative biology and taxonomic classification.</title>
        <authorList>
            <person name="Goeker M."/>
        </authorList>
    </citation>
    <scope>NUCLEOTIDE SEQUENCE [LARGE SCALE GENOMIC DNA]</scope>
    <source>
        <strain evidence="3 4">DSM 28795</strain>
    </source>
</reference>
<dbReference type="InterPro" id="IPR043519">
    <property type="entry name" value="NT_sf"/>
</dbReference>
<dbReference type="SUPFAM" id="SSF81301">
    <property type="entry name" value="Nucleotidyltransferase"/>
    <property type="match status" value="1"/>
</dbReference>
<comment type="similarity">
    <text evidence="1 2">Belongs to the Iojap/RsfS family.</text>
</comment>
<dbReference type="PANTHER" id="PTHR21043:SF0">
    <property type="entry name" value="MITOCHONDRIAL ASSEMBLY OF RIBOSOMAL LARGE SUBUNIT PROTEIN 1"/>
    <property type="match status" value="1"/>
</dbReference>
<dbReference type="PANTHER" id="PTHR21043">
    <property type="entry name" value="IOJAP SUPERFAMILY ORTHOLOG"/>
    <property type="match status" value="1"/>
</dbReference>
<sequence>MTELNAKKELEIAVKAIDSKKANDVVALDMGPVSLMADYFVIAEAPSNRQVQAIVNELKDKYEEAGGTVRFIEGFQAAQWVLVDLGDVIVHIFDSEHRDFYNLEKLWYDAPLVDISEFLQAD</sequence>
<dbReference type="NCBIfam" id="TIGR00090">
    <property type="entry name" value="rsfS_iojap_ybeB"/>
    <property type="match status" value="1"/>
</dbReference>
<comment type="caution">
    <text evidence="3">The sequence shown here is derived from an EMBL/GenBank/DDBJ whole genome shotgun (WGS) entry which is preliminary data.</text>
</comment>
<evidence type="ECO:0000313" key="4">
    <source>
        <dbReference type="Proteomes" id="UP000245433"/>
    </source>
</evidence>
<dbReference type="GO" id="GO:0005737">
    <property type="term" value="C:cytoplasm"/>
    <property type="evidence" value="ECO:0007669"/>
    <property type="project" value="UniProtKB-SubCell"/>
</dbReference>
<dbReference type="Proteomes" id="UP000245433">
    <property type="component" value="Unassembled WGS sequence"/>
</dbReference>
<keyword evidence="4" id="KW-1185">Reference proteome</keyword>
<evidence type="ECO:0000256" key="1">
    <source>
        <dbReference type="ARBA" id="ARBA00010574"/>
    </source>
</evidence>
<keyword evidence="2" id="KW-0678">Repressor</keyword>
<name>A0A2U1DBN2_9LACO</name>
<comment type="subcellular location">
    <subcellularLocation>
        <location evidence="2">Cytoplasm</location>
    </subcellularLocation>
</comment>
<keyword evidence="2" id="KW-0810">Translation regulation</keyword>
<dbReference type="AlphaFoldDB" id="A0A2U1DBN2"/>
<keyword evidence="2" id="KW-0963">Cytoplasm</keyword>
<dbReference type="InterPro" id="IPR004394">
    <property type="entry name" value="Iojap/RsfS/C7orf30"/>
</dbReference>
<dbReference type="Pfam" id="PF02410">
    <property type="entry name" value="RsfS"/>
    <property type="match status" value="1"/>
</dbReference>
<accession>A0A2U1DBN2</accession>
<dbReference type="HAMAP" id="MF_01477">
    <property type="entry name" value="Iojap_RsfS"/>
    <property type="match status" value="1"/>
</dbReference>
<dbReference type="GO" id="GO:0043023">
    <property type="term" value="F:ribosomal large subunit binding"/>
    <property type="evidence" value="ECO:0007669"/>
    <property type="project" value="TreeGrafter"/>
</dbReference>
<comment type="subunit">
    <text evidence="2">Interacts with ribosomal protein uL14 (rplN).</text>
</comment>
<proteinExistence type="inferred from homology"/>
<dbReference type="Gene3D" id="3.30.460.10">
    <property type="entry name" value="Beta Polymerase, domain 2"/>
    <property type="match status" value="1"/>
</dbReference>
<comment type="function">
    <text evidence="2">Functions as a ribosomal silencing factor. Interacts with ribosomal protein uL14 (rplN), blocking formation of intersubunit bridge B8. Prevents association of the 30S and 50S ribosomal subunits and the formation of functional ribosomes, thus repressing translation.</text>
</comment>
<evidence type="ECO:0000313" key="3">
    <source>
        <dbReference type="EMBL" id="PVY85103.1"/>
    </source>
</evidence>
<dbReference type="GO" id="GO:0090071">
    <property type="term" value="P:negative regulation of ribosome biogenesis"/>
    <property type="evidence" value="ECO:0007669"/>
    <property type="project" value="UniProtKB-UniRule"/>
</dbReference>
<organism evidence="3 4">
    <name type="scientific">Convivina intestini</name>
    <dbReference type="NCBI Taxonomy" id="1505726"/>
    <lineage>
        <taxon>Bacteria</taxon>
        <taxon>Bacillati</taxon>
        <taxon>Bacillota</taxon>
        <taxon>Bacilli</taxon>
        <taxon>Lactobacillales</taxon>
        <taxon>Lactobacillaceae</taxon>
        <taxon>Convivina</taxon>
    </lineage>
</organism>
<dbReference type="OrthoDB" id="9793681at2"/>
<dbReference type="GO" id="GO:0042256">
    <property type="term" value="P:cytosolic ribosome assembly"/>
    <property type="evidence" value="ECO:0007669"/>
    <property type="project" value="UniProtKB-UniRule"/>
</dbReference>